<dbReference type="AlphaFoldDB" id="A0A6C0AFI1"/>
<evidence type="ECO:0000313" key="1">
    <source>
        <dbReference type="EMBL" id="QHS78200.1"/>
    </source>
</evidence>
<protein>
    <submittedName>
        <fullName evidence="1">Uncharacterized protein</fullName>
    </submittedName>
</protein>
<organism evidence="1">
    <name type="scientific">viral metagenome</name>
    <dbReference type="NCBI Taxonomy" id="1070528"/>
    <lineage>
        <taxon>unclassified sequences</taxon>
        <taxon>metagenomes</taxon>
        <taxon>organismal metagenomes</taxon>
    </lineage>
</organism>
<name>A0A6C0AFI1_9ZZZZ</name>
<dbReference type="EMBL" id="MN740595">
    <property type="protein sequence ID" value="QHS78200.1"/>
    <property type="molecule type" value="Genomic_DNA"/>
</dbReference>
<accession>A0A6C0AFI1</accession>
<proteinExistence type="predicted"/>
<sequence length="197" mass="23727">MTEFEITKDETDLLNSLEINLDAEKFTIGDDVSEFLTKKDDIIFLRISTLSLGNSFLHNFLKMTSKRYNQDLDYEKRLKMAKNLRKELLSFIKDNYEEEKFKKYKKMMDKKGGLEYINEAFNSKKELDYKLYSFMAYLFDVKFEIYRLKEKELELIKSYNTSGKFSLRFLKNNKTLYEPIAGMHENRKELFFNFKNV</sequence>
<reference evidence="1" key="1">
    <citation type="journal article" date="2020" name="Nature">
        <title>Giant virus diversity and host interactions through global metagenomics.</title>
        <authorList>
            <person name="Schulz F."/>
            <person name="Roux S."/>
            <person name="Paez-Espino D."/>
            <person name="Jungbluth S."/>
            <person name="Walsh D.A."/>
            <person name="Denef V.J."/>
            <person name="McMahon K.D."/>
            <person name="Konstantinidis K.T."/>
            <person name="Eloe-Fadrosh E.A."/>
            <person name="Kyrpides N.C."/>
            <person name="Woyke T."/>
        </authorList>
    </citation>
    <scope>NUCLEOTIDE SEQUENCE</scope>
    <source>
        <strain evidence="1">GVMAG-S-1021933-23</strain>
    </source>
</reference>